<dbReference type="EMBL" id="HBUF01218800">
    <property type="protein sequence ID" value="CAG6668433.1"/>
    <property type="molecule type" value="Transcribed_RNA"/>
</dbReference>
<name>A0A8D8WRF2_9HEMI</name>
<reference evidence="1" key="1">
    <citation type="submission" date="2021-05" db="EMBL/GenBank/DDBJ databases">
        <authorList>
            <person name="Alioto T."/>
            <person name="Alioto T."/>
            <person name="Gomez Garrido J."/>
        </authorList>
    </citation>
    <scope>NUCLEOTIDE SEQUENCE</scope>
</reference>
<evidence type="ECO:0000313" key="1">
    <source>
        <dbReference type="EMBL" id="CAG6668433.1"/>
    </source>
</evidence>
<accession>A0A8D8WRF2</accession>
<protein>
    <submittedName>
        <fullName evidence="1">Uncharacterized protein</fullName>
    </submittedName>
</protein>
<proteinExistence type="predicted"/>
<dbReference type="AlphaFoldDB" id="A0A8D8WRF2"/>
<organism evidence="1">
    <name type="scientific">Cacopsylla melanoneura</name>
    <dbReference type="NCBI Taxonomy" id="428564"/>
    <lineage>
        <taxon>Eukaryota</taxon>
        <taxon>Metazoa</taxon>
        <taxon>Ecdysozoa</taxon>
        <taxon>Arthropoda</taxon>
        <taxon>Hexapoda</taxon>
        <taxon>Insecta</taxon>
        <taxon>Pterygota</taxon>
        <taxon>Neoptera</taxon>
        <taxon>Paraneoptera</taxon>
        <taxon>Hemiptera</taxon>
        <taxon>Sternorrhyncha</taxon>
        <taxon>Psylloidea</taxon>
        <taxon>Psyllidae</taxon>
        <taxon>Psyllinae</taxon>
        <taxon>Cacopsylla</taxon>
    </lineage>
</organism>
<sequence>MVIPELTREINGLVPYRVIPTLDLIVFHHNKSILFIMCYVPLLDNSLLFTSPKISDSSFSLSISHPQIHSHELLNDQLVLFHLLRVFMEQISIISNWFLDLQ</sequence>